<dbReference type="HOGENOM" id="CLU_022829_0_0_1"/>
<accession>T1EI50</accession>
<dbReference type="FunFam" id="3.20.20.140:FF:000185">
    <property type="entry name" value="Uncharacterized protein"/>
    <property type="match status" value="1"/>
</dbReference>
<dbReference type="OrthoDB" id="7202371at2759"/>
<dbReference type="InterPro" id="IPR006330">
    <property type="entry name" value="Ado/ade_deaminase"/>
</dbReference>
<dbReference type="AlphaFoldDB" id="T1EI50"/>
<evidence type="ECO:0000313" key="7">
    <source>
        <dbReference type="Proteomes" id="UP000015101"/>
    </source>
</evidence>
<dbReference type="SUPFAM" id="SSF51556">
    <property type="entry name" value="Metallo-dependent hydrolases"/>
    <property type="match status" value="1"/>
</dbReference>
<dbReference type="EMBL" id="AMQM01005163">
    <property type="status" value="NOT_ANNOTATED_CDS"/>
    <property type="molecule type" value="Genomic_DNA"/>
</dbReference>
<evidence type="ECO:0000256" key="3">
    <source>
        <dbReference type="ARBA" id="ARBA00022801"/>
    </source>
</evidence>
<dbReference type="InParanoid" id="T1EI50"/>
<feature type="domain" description="Adenosine deaminase" evidence="4">
    <location>
        <begin position="118"/>
        <end position="230"/>
    </location>
</feature>
<protein>
    <recommendedName>
        <fullName evidence="4">Adenosine deaminase domain-containing protein</fullName>
    </recommendedName>
</protein>
<reference evidence="5 7" key="2">
    <citation type="journal article" date="2013" name="Nature">
        <title>Insights into bilaterian evolution from three spiralian genomes.</title>
        <authorList>
            <person name="Simakov O."/>
            <person name="Marletaz F."/>
            <person name="Cho S.J."/>
            <person name="Edsinger-Gonzales E."/>
            <person name="Havlak P."/>
            <person name="Hellsten U."/>
            <person name="Kuo D.H."/>
            <person name="Larsson T."/>
            <person name="Lv J."/>
            <person name="Arendt D."/>
            <person name="Savage R."/>
            <person name="Osoegawa K."/>
            <person name="de Jong P."/>
            <person name="Grimwood J."/>
            <person name="Chapman J.A."/>
            <person name="Shapiro H."/>
            <person name="Aerts A."/>
            <person name="Otillar R.P."/>
            <person name="Terry A.Y."/>
            <person name="Boore J.L."/>
            <person name="Grigoriev I.V."/>
            <person name="Lindberg D.R."/>
            <person name="Seaver E.C."/>
            <person name="Weisblat D.A."/>
            <person name="Putnam N.H."/>
            <person name="Rokhsar D.S."/>
        </authorList>
    </citation>
    <scope>NUCLEOTIDE SEQUENCE</scope>
</reference>
<evidence type="ECO:0000313" key="6">
    <source>
        <dbReference type="EnsemblMetazoa" id="HelroP134508"/>
    </source>
</evidence>
<proteinExistence type="predicted"/>
<dbReference type="STRING" id="6412.T1EI50"/>
<dbReference type="GO" id="GO:0046103">
    <property type="term" value="P:inosine biosynthetic process"/>
    <property type="evidence" value="ECO:0000318"/>
    <property type="project" value="GO_Central"/>
</dbReference>
<dbReference type="GO" id="GO:0006154">
    <property type="term" value="P:adenosine catabolic process"/>
    <property type="evidence" value="ECO:0000318"/>
    <property type="project" value="GO_Central"/>
</dbReference>
<keyword evidence="2" id="KW-0479">Metal-binding</keyword>
<dbReference type="CTD" id="20196250"/>
<dbReference type="EnsemblMetazoa" id="HelroT134508">
    <property type="protein sequence ID" value="HelroP134508"/>
    <property type="gene ID" value="HelroG134508"/>
</dbReference>
<dbReference type="GO" id="GO:0046872">
    <property type="term" value="F:metal ion binding"/>
    <property type="evidence" value="ECO:0007669"/>
    <property type="project" value="UniProtKB-KW"/>
</dbReference>
<dbReference type="RefSeq" id="XP_009020872.1">
    <property type="nucleotide sequence ID" value="XM_009022624.1"/>
</dbReference>
<gene>
    <name evidence="6" type="primary">20196250</name>
    <name evidence="5" type="ORF">HELRODRAFT_134508</name>
</gene>
<dbReference type="GO" id="GO:0005615">
    <property type="term" value="C:extracellular space"/>
    <property type="evidence" value="ECO:0000318"/>
    <property type="project" value="GO_Central"/>
</dbReference>
<dbReference type="InterPro" id="IPR032466">
    <property type="entry name" value="Metal_Hydrolase"/>
</dbReference>
<dbReference type="Proteomes" id="UP000015101">
    <property type="component" value="Unassembled WGS sequence"/>
</dbReference>
<evidence type="ECO:0000259" key="4">
    <source>
        <dbReference type="Pfam" id="PF00962"/>
    </source>
</evidence>
<dbReference type="PANTHER" id="PTHR11409:SF39">
    <property type="entry name" value="ADENOSINE DEAMINASE 2"/>
    <property type="match status" value="1"/>
</dbReference>
<dbReference type="KEGG" id="hro:HELRODRAFT_134508"/>
<dbReference type="OMA" id="GHRNDIN"/>
<dbReference type="EMBL" id="KB096830">
    <property type="protein sequence ID" value="ESO01160.1"/>
    <property type="molecule type" value="Genomic_DNA"/>
</dbReference>
<evidence type="ECO:0000256" key="1">
    <source>
        <dbReference type="ARBA" id="ARBA00001947"/>
    </source>
</evidence>
<organism evidence="6 7">
    <name type="scientific">Helobdella robusta</name>
    <name type="common">Californian leech</name>
    <dbReference type="NCBI Taxonomy" id="6412"/>
    <lineage>
        <taxon>Eukaryota</taxon>
        <taxon>Metazoa</taxon>
        <taxon>Spiralia</taxon>
        <taxon>Lophotrochozoa</taxon>
        <taxon>Annelida</taxon>
        <taxon>Clitellata</taxon>
        <taxon>Hirudinea</taxon>
        <taxon>Rhynchobdellida</taxon>
        <taxon>Glossiphoniidae</taxon>
        <taxon>Helobdella</taxon>
    </lineage>
</organism>
<keyword evidence="3" id="KW-0378">Hydrolase</keyword>
<dbReference type="GO" id="GO:0004000">
    <property type="term" value="F:adenosine deaminase activity"/>
    <property type="evidence" value="ECO:0000318"/>
    <property type="project" value="GO_Central"/>
</dbReference>
<name>T1EI50_HELRO</name>
<keyword evidence="7" id="KW-1185">Reference proteome</keyword>
<reference evidence="6" key="3">
    <citation type="submission" date="2015-06" db="UniProtKB">
        <authorList>
            <consortium name="EnsemblMetazoa"/>
        </authorList>
    </citation>
    <scope>IDENTIFICATION</scope>
</reference>
<dbReference type="eggNOG" id="KOG1097">
    <property type="taxonomic scope" value="Eukaryota"/>
</dbReference>
<dbReference type="Gene3D" id="3.20.20.140">
    <property type="entry name" value="Metal-dependent hydrolases"/>
    <property type="match status" value="1"/>
</dbReference>
<dbReference type="GeneID" id="20196250"/>
<comment type="cofactor">
    <cofactor evidence="1">
        <name>Zn(2+)</name>
        <dbReference type="ChEBI" id="CHEBI:29105"/>
    </cofactor>
</comment>
<dbReference type="Pfam" id="PF00962">
    <property type="entry name" value="A_deaminase"/>
    <property type="match status" value="1"/>
</dbReference>
<dbReference type="InterPro" id="IPR001365">
    <property type="entry name" value="A_deaminase_dom"/>
</dbReference>
<sequence>KITKQIKEKYPSFIDYKRISYTVRVLNYELFEKNMNLAVQLHTKYPQHLIGFDAVAEEDQGYSTLHYISQYLSLQKNGVKIIPLYLHAAETSWPDDLITGPFEDDPVSTLQNAYEAVLLNVKRIGHGKGFVKKPYLMQLLKKMKIAVEVCVISNQILGMDADLRNHFGQILYKNGVPIILSPDDPGTFGYDNFTTDWYQAYTGWGLNLGDLKQLAVNSLTYNGMTDEERKIAIEQKWRPSWEAFVNEVSNE</sequence>
<evidence type="ECO:0000313" key="5">
    <source>
        <dbReference type="EMBL" id="ESO01160.1"/>
    </source>
</evidence>
<reference evidence="7" key="1">
    <citation type="submission" date="2012-12" db="EMBL/GenBank/DDBJ databases">
        <authorList>
            <person name="Hellsten U."/>
            <person name="Grimwood J."/>
            <person name="Chapman J.A."/>
            <person name="Shapiro H."/>
            <person name="Aerts A."/>
            <person name="Otillar R.P."/>
            <person name="Terry A.Y."/>
            <person name="Boore J.L."/>
            <person name="Simakov O."/>
            <person name="Marletaz F."/>
            <person name="Cho S.-J."/>
            <person name="Edsinger-Gonzales E."/>
            <person name="Havlak P."/>
            <person name="Kuo D.-H."/>
            <person name="Larsson T."/>
            <person name="Lv J."/>
            <person name="Arendt D."/>
            <person name="Savage R."/>
            <person name="Osoegawa K."/>
            <person name="de Jong P."/>
            <person name="Lindberg D.R."/>
            <person name="Seaver E.C."/>
            <person name="Weisblat D.A."/>
            <person name="Putnam N.H."/>
            <person name="Grigoriev I.V."/>
            <person name="Rokhsar D.S."/>
        </authorList>
    </citation>
    <scope>NUCLEOTIDE SEQUENCE</scope>
</reference>
<dbReference type="PANTHER" id="PTHR11409">
    <property type="entry name" value="ADENOSINE DEAMINASE"/>
    <property type="match status" value="1"/>
</dbReference>
<evidence type="ECO:0000256" key="2">
    <source>
        <dbReference type="ARBA" id="ARBA00022723"/>
    </source>
</evidence>